<dbReference type="AlphaFoldDB" id="A0A409X5S1"/>
<accession>A0A409X5S1</accession>
<proteinExistence type="predicted"/>
<name>A0A409X5S1_9AGAR</name>
<organism evidence="1 2">
    <name type="scientific">Gymnopilus dilepis</name>
    <dbReference type="NCBI Taxonomy" id="231916"/>
    <lineage>
        <taxon>Eukaryota</taxon>
        <taxon>Fungi</taxon>
        <taxon>Dikarya</taxon>
        <taxon>Basidiomycota</taxon>
        <taxon>Agaricomycotina</taxon>
        <taxon>Agaricomycetes</taxon>
        <taxon>Agaricomycetidae</taxon>
        <taxon>Agaricales</taxon>
        <taxon>Agaricineae</taxon>
        <taxon>Hymenogastraceae</taxon>
        <taxon>Gymnopilus</taxon>
    </lineage>
</organism>
<reference evidence="1 2" key="1">
    <citation type="journal article" date="2018" name="Evol. Lett.">
        <title>Horizontal gene cluster transfer increased hallucinogenic mushroom diversity.</title>
        <authorList>
            <person name="Reynolds H.T."/>
            <person name="Vijayakumar V."/>
            <person name="Gluck-Thaler E."/>
            <person name="Korotkin H.B."/>
            <person name="Matheny P.B."/>
            <person name="Slot J.C."/>
        </authorList>
    </citation>
    <scope>NUCLEOTIDE SEQUENCE [LARGE SCALE GENOMIC DNA]</scope>
    <source>
        <strain evidence="1 2">SRW20</strain>
    </source>
</reference>
<dbReference type="STRING" id="231916.A0A409X5S1"/>
<dbReference type="EMBL" id="NHYE01004139">
    <property type="protein sequence ID" value="PPQ86129.1"/>
    <property type="molecule type" value="Genomic_DNA"/>
</dbReference>
<feature type="non-terminal residue" evidence="1">
    <location>
        <position position="358"/>
    </location>
</feature>
<comment type="caution">
    <text evidence="1">The sequence shown here is derived from an EMBL/GenBank/DDBJ whole genome shotgun (WGS) entry which is preliminary data.</text>
</comment>
<dbReference type="Proteomes" id="UP000284706">
    <property type="component" value="Unassembled WGS sequence"/>
</dbReference>
<evidence type="ECO:0000313" key="2">
    <source>
        <dbReference type="Proteomes" id="UP000284706"/>
    </source>
</evidence>
<sequence length="358" mass="40667">MVNTAIFRGRREEFLLGELPKYLSAISNGTKEEFLKNVLRRYFKRFPPHHPHTYEPTEAELQEVDDTAPDYEPEQPDPFAMGQEAYYAAMKQIDDRQKEVEVRTGQILRWFTYRQSKSTAFKDPKKIKDSDLKDPMFIMTCRLLGKAAQKPRQPIAYNLWCADNPTRVQQVLSEIPNLANGRNNAGADVKAKKKLFESQPKETQQLYKKKAEEHHKLQLEEWNLNLTRPASKDPEARQVCIDNTAGFAQPLLNLITEFTGMNCLLLVGGPEPAAQKMNIIGVHSGFTKGPVKMNFAEAESKKFHEQVIPAFSDFLRKCFSPADVKAAILPIETTPLLSITDPNDITYCTVSGDDYSVP</sequence>
<keyword evidence="2" id="KW-1185">Reference proteome</keyword>
<gene>
    <name evidence="1" type="ORF">CVT26_000160</name>
</gene>
<dbReference type="InParanoid" id="A0A409X5S1"/>
<evidence type="ECO:0000313" key="1">
    <source>
        <dbReference type="EMBL" id="PPQ86129.1"/>
    </source>
</evidence>
<protein>
    <submittedName>
        <fullName evidence="1">Uncharacterized protein</fullName>
    </submittedName>
</protein>
<dbReference type="OrthoDB" id="3033067at2759"/>